<dbReference type="EMBL" id="CP007646">
    <property type="protein sequence ID" value="AIR11103.1"/>
    <property type="molecule type" value="Genomic_DNA"/>
</dbReference>
<evidence type="ECO:0000313" key="19">
    <source>
        <dbReference type="Proteomes" id="UP000192575"/>
    </source>
</evidence>
<dbReference type="EMBL" id="NBEF01000025">
    <property type="protein sequence ID" value="OQQ89658.1"/>
    <property type="molecule type" value="Genomic_DNA"/>
</dbReference>
<dbReference type="GO" id="GO:0016887">
    <property type="term" value="F:ATP hydrolysis activity"/>
    <property type="evidence" value="ECO:0007669"/>
    <property type="project" value="InterPro"/>
</dbReference>
<evidence type="ECO:0000313" key="10">
    <source>
        <dbReference type="EMBL" id="AIR11103.1"/>
    </source>
</evidence>
<evidence type="ECO:0000313" key="15">
    <source>
        <dbReference type="EMBL" id="OQQ89658.1"/>
    </source>
</evidence>
<feature type="domain" description="ABC transporter" evidence="9">
    <location>
        <begin position="9"/>
        <end position="243"/>
    </location>
</feature>
<dbReference type="EMBL" id="JARKHV010000003">
    <property type="protein sequence ID" value="MDF4186268.1"/>
    <property type="molecule type" value="Genomic_DNA"/>
</dbReference>
<evidence type="ECO:0000256" key="1">
    <source>
        <dbReference type="ARBA" id="ARBA00004202"/>
    </source>
</evidence>
<dbReference type="NCBIfam" id="NF010167">
    <property type="entry name" value="PRK13648.1"/>
    <property type="match status" value="1"/>
</dbReference>
<gene>
    <name evidence="10" type="primary">cbiO</name>
    <name evidence="16" type="ORF">B5G36_00670</name>
    <name evidence="15" type="ORF">B6U56_07380</name>
    <name evidence="11" type="ORF">BHF65_04130</name>
    <name evidence="12" type="ORF">K8V06_01975</name>
    <name evidence="10" type="ORF">LSJ_1451c</name>
    <name evidence="13" type="ORF">PV940_04355</name>
    <name evidence="14" type="ORF">QYC35_01685</name>
</gene>
<keyword evidence="5" id="KW-0547">Nucleotide-binding</keyword>
<comment type="similarity">
    <text evidence="2">Belongs to the ABC transporter superfamily.</text>
</comment>
<dbReference type="Proteomes" id="UP000192575">
    <property type="component" value="Unassembled WGS sequence"/>
</dbReference>
<evidence type="ECO:0000313" key="17">
    <source>
        <dbReference type="Proteomes" id="UP000029488"/>
    </source>
</evidence>
<proteinExistence type="inferred from homology"/>
<evidence type="ECO:0000256" key="5">
    <source>
        <dbReference type="ARBA" id="ARBA00022741"/>
    </source>
</evidence>
<dbReference type="RefSeq" id="WP_003709696.1">
    <property type="nucleotide sequence ID" value="NZ_CP007646.1"/>
</dbReference>
<evidence type="ECO:0000256" key="4">
    <source>
        <dbReference type="ARBA" id="ARBA00022475"/>
    </source>
</evidence>
<dbReference type="InterPro" id="IPR027417">
    <property type="entry name" value="P-loop_NTPase"/>
</dbReference>
<dbReference type="EMBL" id="JAUIQT010000001">
    <property type="protein sequence ID" value="MDN4832958.1"/>
    <property type="molecule type" value="Genomic_DNA"/>
</dbReference>
<dbReference type="EMBL" id="NFHF01000001">
    <property type="protein sequence ID" value="OUN19748.1"/>
    <property type="molecule type" value="Genomic_DNA"/>
</dbReference>
<dbReference type="GO" id="GO:0042626">
    <property type="term" value="F:ATPase-coupled transmembrane transporter activity"/>
    <property type="evidence" value="ECO:0007669"/>
    <property type="project" value="TreeGrafter"/>
</dbReference>
<keyword evidence="3" id="KW-0813">Transport</keyword>
<dbReference type="InterPro" id="IPR003593">
    <property type="entry name" value="AAA+_ATPase"/>
</dbReference>
<reference evidence="15 19" key="3">
    <citation type="submission" date="2017-03" db="EMBL/GenBank/DDBJ databases">
        <title>Phylogenomics and comparative genomics of Lactobacillus salivarius, a mammalian gut commensal.</title>
        <authorList>
            <person name="Harris H.M."/>
        </authorList>
    </citation>
    <scope>NUCLEOTIDE SEQUENCE [LARGE SCALE GENOMIC DNA]</scope>
    <source>
        <strain evidence="15 19">JCM 1047</strain>
    </source>
</reference>
<dbReference type="InterPro" id="IPR017871">
    <property type="entry name" value="ABC_transporter-like_CS"/>
</dbReference>
<dbReference type="InterPro" id="IPR050095">
    <property type="entry name" value="ECF_ABC_transporter_ATP-bd"/>
</dbReference>
<reference evidence="10 17" key="1">
    <citation type="journal article" date="2014" name="BMC Genomics">
        <title>Unusual genome complexity in Lactobacillus salivarius JCM1046.</title>
        <authorList>
            <person name="Raftis E.J."/>
            <person name="Forde B.M."/>
            <person name="Claesson M.J."/>
            <person name="O'Toole P.W."/>
        </authorList>
    </citation>
    <scope>NUCLEOTIDE SEQUENCE [LARGE SCALE GENOMIC DNA]</scope>
    <source>
        <strain evidence="10 17">JCM1046</strain>
    </source>
</reference>
<reference evidence="13" key="8">
    <citation type="submission" date="2023-02" db="EMBL/GenBank/DDBJ databases">
        <title>Draft Whole-Genome Sequences of competitive exclusion Lactobacillus salivarius strains for Poultry.</title>
        <authorList>
            <person name="Ma L.M."/>
            <person name="Lopez-Guerra N."/>
            <person name="Zhang G."/>
        </authorList>
    </citation>
    <scope>NUCLEOTIDE SEQUENCE</scope>
    <source>
        <strain evidence="13">Salm-9</strain>
    </source>
</reference>
<evidence type="ECO:0000256" key="6">
    <source>
        <dbReference type="ARBA" id="ARBA00022840"/>
    </source>
</evidence>
<dbReference type="InterPro" id="IPR015856">
    <property type="entry name" value="ABC_transpr_CbiO/EcfA_su"/>
</dbReference>
<evidence type="ECO:0000313" key="20">
    <source>
        <dbReference type="Proteomes" id="UP000196255"/>
    </source>
</evidence>
<keyword evidence="7" id="KW-1278">Translocase</keyword>
<dbReference type="EMBL" id="CP017107">
    <property type="protein sequence ID" value="AOO73454.1"/>
    <property type="molecule type" value="Genomic_DNA"/>
</dbReference>
<dbReference type="Gene3D" id="3.40.50.300">
    <property type="entry name" value="P-loop containing nucleotide triphosphate hydrolases"/>
    <property type="match status" value="1"/>
</dbReference>
<dbReference type="GeneID" id="89466142"/>
<sequence>MSLTDGNIIEIDNLSFKYARQNKYILKNLTLNIKDGQWIALIGHNGSGKSTLARLIDGLLKAESGSIKVDGYEMNEKNIWDIRKKIGMVFQNPDNQFVGADVESDIAFGLENQGVPREEMVSRVADALKVVGMEKFATHEPARLSGGQKQRVAIAGVLALRPKIIILDEATSMLDPEGRKGLITLIKNLKDEYKFTVISITHDIDEATLADRVIVLDDGKIIDDGKPESIFIKNDELLNIGLDIPFAEKIRRELTKKGVDIPNKYFTEEEMVDWLCQFKQKN</sequence>
<dbReference type="KEGG" id="lsj:LSJ_1451c"/>
<evidence type="ECO:0000256" key="3">
    <source>
        <dbReference type="ARBA" id="ARBA00022448"/>
    </source>
</evidence>
<dbReference type="Proteomes" id="UP001174888">
    <property type="component" value="Unassembled WGS sequence"/>
</dbReference>
<dbReference type="SUPFAM" id="SSF52540">
    <property type="entry name" value="P-loop containing nucleoside triphosphate hydrolases"/>
    <property type="match status" value="1"/>
</dbReference>
<dbReference type="PANTHER" id="PTHR43553">
    <property type="entry name" value="HEAVY METAL TRANSPORTER"/>
    <property type="match status" value="1"/>
</dbReference>
<reference evidence="12" key="7">
    <citation type="submission" date="2021-09" db="EMBL/GenBank/DDBJ databases">
        <authorList>
            <person name="Gilroy R."/>
        </authorList>
    </citation>
    <scope>NUCLEOTIDE SEQUENCE</scope>
    <source>
        <strain evidence="12">CHK189-29639</strain>
    </source>
</reference>
<dbReference type="CDD" id="cd03225">
    <property type="entry name" value="ABC_cobalt_CbiO_domain1"/>
    <property type="match status" value="1"/>
</dbReference>
<keyword evidence="6 10" id="KW-0067">ATP-binding</keyword>
<keyword evidence="8" id="KW-0472">Membrane</keyword>
<reference evidence="12" key="6">
    <citation type="journal article" date="2021" name="PeerJ">
        <title>Extensive microbial diversity within the chicken gut microbiome revealed by metagenomics and culture.</title>
        <authorList>
            <person name="Gilroy R."/>
            <person name="Ravi A."/>
            <person name="Getino M."/>
            <person name="Pursley I."/>
            <person name="Horton D.L."/>
            <person name="Alikhan N.F."/>
            <person name="Baker D."/>
            <person name="Gharbi K."/>
            <person name="Hall N."/>
            <person name="Watson M."/>
            <person name="Adriaenssens E.M."/>
            <person name="Foster-Nyarko E."/>
            <person name="Jarju S."/>
            <person name="Secka A."/>
            <person name="Antonio M."/>
            <person name="Oren A."/>
            <person name="Chaudhuri R.R."/>
            <person name="La Ragione R."/>
            <person name="Hildebrand F."/>
            <person name="Pallen M.J."/>
        </authorList>
    </citation>
    <scope>NUCLEOTIDE SEQUENCE</scope>
    <source>
        <strain evidence="12">CHK189-29639</strain>
    </source>
</reference>
<dbReference type="GO" id="GO:0005524">
    <property type="term" value="F:ATP binding"/>
    <property type="evidence" value="ECO:0007669"/>
    <property type="project" value="UniProtKB-KW"/>
</dbReference>
<reference evidence="20" key="4">
    <citation type="submission" date="2017-04" db="EMBL/GenBank/DDBJ databases">
        <title>Function of individual gut microbiota members based on whole genome sequencing of pure cultures obtained from chicken caecum.</title>
        <authorList>
            <person name="Medvecky M."/>
            <person name="Cejkova D."/>
            <person name="Polansky O."/>
            <person name="Karasova D."/>
            <person name="Kubasova T."/>
            <person name="Cizek A."/>
            <person name="Rychlik I."/>
        </authorList>
    </citation>
    <scope>NUCLEOTIDE SEQUENCE [LARGE SCALE GENOMIC DNA]</scope>
    <source>
        <strain evidence="20">An84</strain>
    </source>
</reference>
<protein>
    <submittedName>
        <fullName evidence="10">Cobalt transport ATP-binding protein</fullName>
    </submittedName>
    <submittedName>
        <fullName evidence="12">Energy-coupling factor ABC transporter ATP-binding protein</fullName>
    </submittedName>
    <submittedName>
        <fullName evidence="11">Energy-coupling factor transporter ATPase</fullName>
    </submittedName>
</protein>
<evidence type="ECO:0000256" key="8">
    <source>
        <dbReference type="ARBA" id="ARBA00023136"/>
    </source>
</evidence>
<evidence type="ECO:0000313" key="11">
    <source>
        <dbReference type="EMBL" id="AOO73454.1"/>
    </source>
</evidence>
<dbReference type="Proteomes" id="UP000759256">
    <property type="component" value="Unassembled WGS sequence"/>
</dbReference>
<dbReference type="AlphaFoldDB" id="A0A089QGX6"/>
<evidence type="ECO:0000313" key="12">
    <source>
        <dbReference type="EMBL" id="HJG14892.1"/>
    </source>
</evidence>
<dbReference type="Proteomes" id="UP000029488">
    <property type="component" value="Chromosome"/>
</dbReference>
<dbReference type="NCBIfam" id="NF010156">
    <property type="entry name" value="PRK13635.1"/>
    <property type="match status" value="1"/>
</dbReference>
<reference evidence="11 18" key="2">
    <citation type="submission" date="2016-09" db="EMBL/GenBank/DDBJ databases">
        <title>Complete Genome Sequence of Lactobacillus salivarius Jin.</title>
        <authorList>
            <person name="Jin N."/>
            <person name="Li C."/>
            <person name="Wang M."/>
            <person name="Ren D."/>
            <person name="Di Y."/>
            <person name="Pan R."/>
            <person name="Du S."/>
            <person name="Lu H."/>
            <person name="Li X."/>
            <person name="Tian M."/>
        </authorList>
    </citation>
    <scope>NUCLEOTIDE SEQUENCE [LARGE SCALE GENOMIC DNA]</scope>
    <source>
        <strain evidence="11 18">CICC 23174</strain>
    </source>
</reference>
<dbReference type="Proteomes" id="UP000094723">
    <property type="component" value="Chromosome"/>
</dbReference>
<evidence type="ECO:0000256" key="2">
    <source>
        <dbReference type="ARBA" id="ARBA00005417"/>
    </source>
</evidence>
<dbReference type="Proteomes" id="UP000196255">
    <property type="component" value="Unassembled WGS sequence"/>
</dbReference>
<dbReference type="NCBIfam" id="TIGR04520">
    <property type="entry name" value="ECF_ATPase_1"/>
    <property type="match status" value="1"/>
</dbReference>
<reference evidence="14" key="9">
    <citation type="submission" date="2023-07" db="EMBL/GenBank/DDBJ databases">
        <title>Complete genome sequence of Ligilactobacillus salivarius SRCM217594 isolated from Gallus gallus domesticus feces.</title>
        <authorList>
            <person name="Yang H.-G."/>
            <person name="Ryu M.-S."/>
            <person name="Ha G.-S."/>
            <person name="Yang H.-J."/>
            <person name="Jeong D.-Y."/>
        </authorList>
    </citation>
    <scope>NUCLEOTIDE SEQUENCE</scope>
    <source>
        <strain evidence="14">SRCM217594</strain>
    </source>
</reference>
<dbReference type="PROSITE" id="PS00211">
    <property type="entry name" value="ABC_TRANSPORTER_1"/>
    <property type="match status" value="1"/>
</dbReference>
<evidence type="ECO:0000313" key="14">
    <source>
        <dbReference type="EMBL" id="MDN4832958.1"/>
    </source>
</evidence>
<evidence type="ECO:0000259" key="9">
    <source>
        <dbReference type="PROSITE" id="PS50893"/>
    </source>
</evidence>
<keyword evidence="4" id="KW-1003">Cell membrane</keyword>
<dbReference type="PANTHER" id="PTHR43553:SF24">
    <property type="entry name" value="ENERGY-COUPLING FACTOR TRANSPORTER ATP-BINDING PROTEIN ECFA1"/>
    <property type="match status" value="1"/>
</dbReference>
<dbReference type="GO" id="GO:0043190">
    <property type="term" value="C:ATP-binding cassette (ABC) transporter complex"/>
    <property type="evidence" value="ECO:0007669"/>
    <property type="project" value="TreeGrafter"/>
</dbReference>
<accession>A0A089QGX6</accession>
<dbReference type="InterPro" id="IPR030947">
    <property type="entry name" value="EcfA_1"/>
</dbReference>
<dbReference type="InterPro" id="IPR003439">
    <property type="entry name" value="ABC_transporter-like_ATP-bd"/>
</dbReference>
<evidence type="ECO:0000256" key="7">
    <source>
        <dbReference type="ARBA" id="ARBA00022967"/>
    </source>
</evidence>
<dbReference type="EMBL" id="DYVK01000019">
    <property type="protein sequence ID" value="HJG14892.1"/>
    <property type="molecule type" value="Genomic_DNA"/>
</dbReference>
<organism evidence="10 17">
    <name type="scientific">Ligilactobacillus salivarius</name>
    <dbReference type="NCBI Taxonomy" id="1624"/>
    <lineage>
        <taxon>Bacteria</taxon>
        <taxon>Bacillati</taxon>
        <taxon>Bacillota</taxon>
        <taxon>Bacilli</taxon>
        <taxon>Lactobacillales</taxon>
        <taxon>Lactobacillaceae</taxon>
        <taxon>Ligilactobacillus</taxon>
    </lineage>
</organism>
<comment type="subcellular location">
    <subcellularLocation>
        <location evidence="1">Cell membrane</location>
        <topology evidence="1">Peripheral membrane protein</topology>
    </subcellularLocation>
</comment>
<evidence type="ECO:0000313" key="13">
    <source>
        <dbReference type="EMBL" id="MDF4186268.1"/>
    </source>
</evidence>
<name>A0A089QGX6_9LACO</name>
<dbReference type="SMART" id="SM00382">
    <property type="entry name" value="AAA"/>
    <property type="match status" value="1"/>
</dbReference>
<evidence type="ECO:0000313" key="16">
    <source>
        <dbReference type="EMBL" id="OUN19748.1"/>
    </source>
</evidence>
<dbReference type="FunFam" id="3.40.50.300:FF:000224">
    <property type="entry name" value="Energy-coupling factor transporter ATP-binding protein EcfA"/>
    <property type="match status" value="1"/>
</dbReference>
<dbReference type="PROSITE" id="PS50893">
    <property type="entry name" value="ABC_TRANSPORTER_2"/>
    <property type="match status" value="1"/>
</dbReference>
<reference evidence="16" key="5">
    <citation type="journal article" date="2018" name="BMC Genomics">
        <title>Whole genome sequencing and function prediction of 133 gut anaerobes isolated from chicken caecum in pure cultures.</title>
        <authorList>
            <person name="Medvecky M."/>
            <person name="Cejkova D."/>
            <person name="Polansky O."/>
            <person name="Karasova D."/>
            <person name="Kubasova T."/>
            <person name="Cizek A."/>
            <person name="Rychlik I."/>
        </authorList>
    </citation>
    <scope>NUCLEOTIDE SEQUENCE</scope>
    <source>
        <strain evidence="16">An84</strain>
    </source>
</reference>
<evidence type="ECO:0000313" key="18">
    <source>
        <dbReference type="Proteomes" id="UP000094723"/>
    </source>
</evidence>
<dbReference type="Proteomes" id="UP001213566">
    <property type="component" value="Unassembled WGS sequence"/>
</dbReference>
<dbReference type="Pfam" id="PF00005">
    <property type="entry name" value="ABC_tran"/>
    <property type="match status" value="1"/>
</dbReference>